<keyword evidence="7 8" id="KW-0807">Transducer</keyword>
<evidence type="ECO:0000256" key="3">
    <source>
        <dbReference type="ARBA" id="ARBA00022692"/>
    </source>
</evidence>
<protein>
    <recommendedName>
        <fullName evidence="8">Gustatory receptor</fullName>
    </recommendedName>
</protein>
<feature type="transmembrane region" description="Helical" evidence="8">
    <location>
        <begin position="177"/>
        <end position="197"/>
    </location>
</feature>
<proteinExistence type="evidence at transcript level"/>
<feature type="transmembrane region" description="Helical" evidence="8">
    <location>
        <begin position="203"/>
        <end position="234"/>
    </location>
</feature>
<dbReference type="Pfam" id="PF08395">
    <property type="entry name" value="7tm_7"/>
    <property type="match status" value="1"/>
</dbReference>
<feature type="transmembrane region" description="Helical" evidence="8">
    <location>
        <begin position="115"/>
        <end position="135"/>
    </location>
</feature>
<evidence type="ECO:0000256" key="1">
    <source>
        <dbReference type="ARBA" id="ARBA00004651"/>
    </source>
</evidence>
<feature type="transmembrane region" description="Helical" evidence="8">
    <location>
        <begin position="74"/>
        <end position="95"/>
    </location>
</feature>
<feature type="transmembrane region" description="Helical" evidence="8">
    <location>
        <begin position="45"/>
        <end position="62"/>
    </location>
</feature>
<gene>
    <name evidence="9" type="primary">GR</name>
</gene>
<evidence type="ECO:0000256" key="7">
    <source>
        <dbReference type="ARBA" id="ARBA00023224"/>
    </source>
</evidence>
<keyword evidence="3 8" id="KW-0812">Transmembrane</keyword>
<organism evidence="9">
    <name type="scientific">Cydia fagiglandana</name>
    <dbReference type="NCBI Taxonomy" id="1458189"/>
    <lineage>
        <taxon>Eukaryota</taxon>
        <taxon>Metazoa</taxon>
        <taxon>Ecdysozoa</taxon>
        <taxon>Arthropoda</taxon>
        <taxon>Hexapoda</taxon>
        <taxon>Insecta</taxon>
        <taxon>Pterygota</taxon>
        <taxon>Neoptera</taxon>
        <taxon>Endopterygota</taxon>
        <taxon>Lepidoptera</taxon>
        <taxon>Glossata</taxon>
        <taxon>Ditrysia</taxon>
        <taxon>Tortricoidea</taxon>
        <taxon>Tortricidae</taxon>
        <taxon>Olethreutinae</taxon>
        <taxon>Grapholitini</taxon>
        <taxon>Cydia</taxon>
    </lineage>
</organism>
<dbReference type="GO" id="GO:0007635">
    <property type="term" value="P:chemosensory behavior"/>
    <property type="evidence" value="ECO:0007669"/>
    <property type="project" value="TreeGrafter"/>
</dbReference>
<feature type="transmembrane region" description="Helical" evidence="8">
    <location>
        <begin position="389"/>
        <end position="413"/>
    </location>
</feature>
<dbReference type="AlphaFoldDB" id="A0A223HDA9"/>
<evidence type="ECO:0000256" key="4">
    <source>
        <dbReference type="ARBA" id="ARBA00022989"/>
    </source>
</evidence>
<accession>A0A223HDA9</accession>
<dbReference type="GO" id="GO:0030424">
    <property type="term" value="C:axon"/>
    <property type="evidence" value="ECO:0007669"/>
    <property type="project" value="TreeGrafter"/>
</dbReference>
<comment type="function">
    <text evidence="8">Gustatory receptor which mediates acceptance or avoidance behavior, depending on its substrates.</text>
</comment>
<dbReference type="PANTHER" id="PTHR21143:SF133">
    <property type="entry name" value="GUSTATORY AND PHEROMONE RECEPTOR 32A-RELATED"/>
    <property type="match status" value="1"/>
</dbReference>
<comment type="subcellular location">
    <subcellularLocation>
        <location evidence="1 8">Cell membrane</location>
        <topology evidence="1 8">Multi-pass membrane protein</topology>
    </subcellularLocation>
</comment>
<dbReference type="InterPro" id="IPR013604">
    <property type="entry name" value="7TM_chemorcpt"/>
</dbReference>
<evidence type="ECO:0000313" key="9">
    <source>
        <dbReference type="EMBL" id="AST36353.1"/>
    </source>
</evidence>
<evidence type="ECO:0000256" key="5">
    <source>
        <dbReference type="ARBA" id="ARBA00023136"/>
    </source>
</evidence>
<keyword evidence="6 8" id="KW-0675">Receptor</keyword>
<dbReference type="GO" id="GO:0050909">
    <property type="term" value="P:sensory perception of taste"/>
    <property type="evidence" value="ECO:0007669"/>
    <property type="project" value="InterPro"/>
</dbReference>
<evidence type="ECO:0000256" key="2">
    <source>
        <dbReference type="ARBA" id="ARBA00022475"/>
    </source>
</evidence>
<dbReference type="GO" id="GO:0005886">
    <property type="term" value="C:plasma membrane"/>
    <property type="evidence" value="ECO:0007669"/>
    <property type="project" value="UniProtKB-SubCell"/>
</dbReference>
<keyword evidence="4 8" id="KW-1133">Transmembrane helix</keyword>
<dbReference type="GO" id="GO:0007165">
    <property type="term" value="P:signal transduction"/>
    <property type="evidence" value="ECO:0007669"/>
    <property type="project" value="UniProtKB-KW"/>
</dbReference>
<evidence type="ECO:0000256" key="6">
    <source>
        <dbReference type="ARBA" id="ARBA00023170"/>
    </source>
</evidence>
<sequence>MCHHLESRRNRFNRIILKKDVNRMFSLIITYFTPDQNIVTVFKPVYILLSIVGLFPYSIKFPKGRHAFKITRKTFTLHSLCGLAMFVFLCYNCFYKFKTLISTINKHRSMNLITHINYFVGIFSRLICDVAIYYYTVRNAKVYVNILQEIAFRWSELGLVNVNVNVNPIQRYLHKRLVVAPLLWFLFFLIFRLEIYYAEHNIFGLGIFLFLPEVITSLVVIFYSSLILLVVGLLKNIEMHCKMLVKMKHGVCGTNSNDVDNRNSLHHLERTYVKALEIKREIGKAFETPLAIIICLCFHTALRSTHTMYHGLVISKTINYYKIAERSFWILYPLAKIYVLAYTGNQLQNEVSKIGETLHNIPTGDQERHCLEVQHFISLMSFHKPEITIYDYFAMDITLFFSVMAGLVTYVILLVQIDTPPSSTATGFTFVGFRECCL</sequence>
<dbReference type="PANTHER" id="PTHR21143">
    <property type="entry name" value="INVERTEBRATE GUSTATORY RECEPTOR"/>
    <property type="match status" value="1"/>
</dbReference>
<dbReference type="GO" id="GO:0030425">
    <property type="term" value="C:dendrite"/>
    <property type="evidence" value="ECO:0007669"/>
    <property type="project" value="TreeGrafter"/>
</dbReference>
<dbReference type="GO" id="GO:0008049">
    <property type="term" value="P:male courtship behavior"/>
    <property type="evidence" value="ECO:0007669"/>
    <property type="project" value="TreeGrafter"/>
</dbReference>
<keyword evidence="5 8" id="KW-0472">Membrane</keyword>
<keyword evidence="2 8" id="KW-1003">Cell membrane</keyword>
<evidence type="ECO:0000256" key="8">
    <source>
        <dbReference type="RuleBase" id="RU363108"/>
    </source>
</evidence>
<comment type="similarity">
    <text evidence="8">Belongs to the insect chemoreceptor superfamily. Gustatory receptor (GR) family.</text>
</comment>
<dbReference type="GO" id="GO:0043025">
    <property type="term" value="C:neuronal cell body"/>
    <property type="evidence" value="ECO:0007669"/>
    <property type="project" value="TreeGrafter"/>
</dbReference>
<comment type="caution">
    <text evidence="8">Lacks conserved residue(s) required for the propagation of feature annotation.</text>
</comment>
<name>A0A223HDA9_9NEOP</name>
<reference evidence="9" key="1">
    <citation type="journal article" date="2017" name="Sci. Rep.">
        <title>Antennal transcriptomes of three tortricid moths reveal putative conserved chemosensory receptors for social and habitat olfactory cues.</title>
        <authorList>
            <person name="Gonzalez F."/>
            <person name="Witzgall P."/>
            <person name="Walker W.B."/>
        </authorList>
    </citation>
    <scope>NUCLEOTIDE SEQUENCE</scope>
</reference>
<dbReference type="EMBL" id="KY283694">
    <property type="protein sequence ID" value="AST36353.1"/>
    <property type="molecule type" value="mRNA"/>
</dbReference>